<protein>
    <submittedName>
        <fullName evidence="2">Uncharacterized protein</fullName>
    </submittedName>
</protein>
<feature type="signal peptide" evidence="1">
    <location>
        <begin position="1"/>
        <end position="18"/>
    </location>
</feature>
<proteinExistence type="predicted"/>
<dbReference type="AlphaFoldDB" id="A0A4S4KPX2"/>
<evidence type="ECO:0000313" key="3">
    <source>
        <dbReference type="Proteomes" id="UP000309038"/>
    </source>
</evidence>
<keyword evidence="1" id="KW-0732">Signal</keyword>
<gene>
    <name evidence="2" type="ORF">EW026_g1913</name>
</gene>
<sequence length="51" mass="5147">MFTKASLVALACVVLAEATAVPSSVSSASDVNPVVTSTYTATKLYNTVIPG</sequence>
<name>A0A4S4KPX2_9APHY</name>
<evidence type="ECO:0000256" key="1">
    <source>
        <dbReference type="SAM" id="SignalP"/>
    </source>
</evidence>
<comment type="caution">
    <text evidence="2">The sequence shown here is derived from an EMBL/GenBank/DDBJ whole genome shotgun (WGS) entry which is preliminary data.</text>
</comment>
<reference evidence="2 3" key="1">
    <citation type="submission" date="2019-02" db="EMBL/GenBank/DDBJ databases">
        <title>Genome sequencing of the rare red list fungi Phlebia centrifuga.</title>
        <authorList>
            <person name="Buettner E."/>
            <person name="Kellner H."/>
        </authorList>
    </citation>
    <scope>NUCLEOTIDE SEQUENCE [LARGE SCALE GENOMIC DNA]</scope>
    <source>
        <strain evidence="2 3">DSM 108282</strain>
    </source>
</reference>
<accession>A0A4S4KPX2</accession>
<feature type="chain" id="PRO_5020494645" evidence="1">
    <location>
        <begin position="19"/>
        <end position="51"/>
    </location>
</feature>
<dbReference type="EMBL" id="SGPJ01000044">
    <property type="protein sequence ID" value="THH00635.1"/>
    <property type="molecule type" value="Genomic_DNA"/>
</dbReference>
<evidence type="ECO:0000313" key="2">
    <source>
        <dbReference type="EMBL" id="THH00635.1"/>
    </source>
</evidence>
<organism evidence="2 3">
    <name type="scientific">Hermanssonia centrifuga</name>
    <dbReference type="NCBI Taxonomy" id="98765"/>
    <lineage>
        <taxon>Eukaryota</taxon>
        <taxon>Fungi</taxon>
        <taxon>Dikarya</taxon>
        <taxon>Basidiomycota</taxon>
        <taxon>Agaricomycotina</taxon>
        <taxon>Agaricomycetes</taxon>
        <taxon>Polyporales</taxon>
        <taxon>Meruliaceae</taxon>
        <taxon>Hermanssonia</taxon>
    </lineage>
</organism>
<keyword evidence="3" id="KW-1185">Reference proteome</keyword>
<dbReference type="Proteomes" id="UP000309038">
    <property type="component" value="Unassembled WGS sequence"/>
</dbReference>